<evidence type="ECO:0000256" key="7">
    <source>
        <dbReference type="ARBA" id="ARBA00029660"/>
    </source>
</evidence>
<feature type="domain" description="N-acetyltransferase" evidence="10">
    <location>
        <begin position="4"/>
        <end position="150"/>
    </location>
</feature>
<reference evidence="11 12" key="1">
    <citation type="submission" date="2018-09" db="EMBL/GenBank/DDBJ databases">
        <title>Rhizobium sp. MAE2-X.</title>
        <authorList>
            <person name="Lee Y."/>
            <person name="Jeon C.O."/>
        </authorList>
    </citation>
    <scope>NUCLEOTIDE SEQUENCE [LARGE SCALE GENOMIC DNA]</scope>
    <source>
        <strain evidence="11 12">MAE2-X</strain>
    </source>
</reference>
<protein>
    <recommendedName>
        <fullName evidence="3 9">Aminoglycoside N(6')-acetyltransferase type 1</fullName>
        <ecNumber evidence="2 9">2.3.1.82</ecNumber>
    </recommendedName>
    <alternativeName>
        <fullName evidence="7 9">Aminoglycoside resistance protein</fullName>
    </alternativeName>
</protein>
<evidence type="ECO:0000256" key="2">
    <source>
        <dbReference type="ARBA" id="ARBA00012888"/>
    </source>
</evidence>
<dbReference type="PANTHER" id="PTHR43877">
    <property type="entry name" value="AMINOALKYLPHOSPHONATE N-ACETYLTRANSFERASE-RELATED-RELATED"/>
    <property type="match status" value="1"/>
</dbReference>
<dbReference type="InterPro" id="IPR000182">
    <property type="entry name" value="GNAT_dom"/>
</dbReference>
<gene>
    <name evidence="11" type="ORF">D4A92_20945</name>
</gene>
<name>A0ABX7F1Q8_9HYPH</name>
<evidence type="ECO:0000256" key="3">
    <source>
        <dbReference type="ARBA" id="ARBA00017677"/>
    </source>
</evidence>
<dbReference type="Proteomes" id="UP000596351">
    <property type="component" value="Chromosome"/>
</dbReference>
<comment type="subunit">
    <text evidence="1 9">Homodimer.</text>
</comment>
<dbReference type="Gene3D" id="3.40.630.30">
    <property type="match status" value="1"/>
</dbReference>
<keyword evidence="4 9" id="KW-0808">Transferase</keyword>
<dbReference type="EMBL" id="CP032405">
    <property type="protein sequence ID" value="QRF54140.1"/>
    <property type="molecule type" value="Genomic_DNA"/>
</dbReference>
<dbReference type="SUPFAM" id="SSF55729">
    <property type="entry name" value="Acyl-CoA N-acyltransferases (Nat)"/>
    <property type="match status" value="1"/>
</dbReference>
<dbReference type="PROSITE" id="PS51186">
    <property type="entry name" value="GNAT"/>
    <property type="match status" value="1"/>
</dbReference>
<accession>A0ABX7F1Q8</accession>
<keyword evidence="6 9" id="KW-0012">Acyltransferase</keyword>
<dbReference type="InterPro" id="IPR016181">
    <property type="entry name" value="Acyl_CoA_acyltransferase"/>
</dbReference>
<evidence type="ECO:0000256" key="8">
    <source>
        <dbReference type="ARBA" id="ARBA00048923"/>
    </source>
</evidence>
<dbReference type="RefSeq" id="WP_203017078.1">
    <property type="nucleotide sequence ID" value="NZ_CP032405.1"/>
</dbReference>
<comment type="function">
    <text evidence="9">Catalyzes the transfer of an acetyl group from acetyl-CoA to the 6'-amino group of aminoglycoside molecules conferring resistance to antibiotics containing the purpurosamine ring.</text>
</comment>
<organism evidence="11 12">
    <name type="scientific">Rhizobium rosettiformans</name>
    <dbReference type="NCBI Taxonomy" id="1368430"/>
    <lineage>
        <taxon>Bacteria</taxon>
        <taxon>Pseudomonadati</taxon>
        <taxon>Pseudomonadota</taxon>
        <taxon>Alphaproteobacteria</taxon>
        <taxon>Hyphomicrobiales</taxon>
        <taxon>Rhizobiaceae</taxon>
        <taxon>Rhizobium/Agrobacterium group</taxon>
        <taxon>Rhizobium</taxon>
    </lineage>
</organism>
<evidence type="ECO:0000256" key="4">
    <source>
        <dbReference type="ARBA" id="ARBA00022679"/>
    </source>
</evidence>
<dbReference type="NCBIfam" id="NF043067">
    <property type="entry name" value="AAC_6p_group_E"/>
    <property type="match status" value="1"/>
</dbReference>
<sequence>MTGFAVRRAIEEDLDAWASLRHQLWPHLSIEGHRAEVVDALAQPDRLAAFLCFSPAGNAIGLAEASVRSDYVNGTETSPVAFLEGIVVDPSVRRQGVAARLVAAVTDWARDQGLSELASDAELHNTVSHAMHAALGFEETQRVVYFRKRL</sequence>
<comment type="catalytic activity">
    <reaction evidence="8 9">
        <text>kanamycin B + acetyl-CoA = N(6')-acetylkanamycin B + CoA + H(+)</text>
        <dbReference type="Rhea" id="RHEA:16449"/>
        <dbReference type="ChEBI" id="CHEBI:15378"/>
        <dbReference type="ChEBI" id="CHEBI:57287"/>
        <dbReference type="ChEBI" id="CHEBI:57288"/>
        <dbReference type="ChEBI" id="CHEBI:58390"/>
        <dbReference type="ChEBI" id="CHEBI:58549"/>
        <dbReference type="EC" id="2.3.1.82"/>
    </reaction>
</comment>
<keyword evidence="5 9" id="KW-0046">Antibiotic resistance</keyword>
<evidence type="ECO:0000256" key="5">
    <source>
        <dbReference type="ARBA" id="ARBA00023251"/>
    </source>
</evidence>
<dbReference type="PIRSF" id="PIRSF000452">
    <property type="entry name" value="6-N-acetyltransf"/>
    <property type="match status" value="1"/>
</dbReference>
<dbReference type="Pfam" id="PF00583">
    <property type="entry name" value="Acetyltransf_1"/>
    <property type="match status" value="1"/>
</dbReference>
<keyword evidence="12" id="KW-1185">Reference proteome</keyword>
<evidence type="ECO:0000259" key="10">
    <source>
        <dbReference type="PROSITE" id="PS51186"/>
    </source>
</evidence>
<evidence type="ECO:0000256" key="6">
    <source>
        <dbReference type="ARBA" id="ARBA00023315"/>
    </source>
</evidence>
<evidence type="ECO:0000256" key="9">
    <source>
        <dbReference type="PIRNR" id="PIRNR000452"/>
    </source>
</evidence>
<evidence type="ECO:0000313" key="11">
    <source>
        <dbReference type="EMBL" id="QRF54140.1"/>
    </source>
</evidence>
<dbReference type="EC" id="2.3.1.82" evidence="2 9"/>
<evidence type="ECO:0000256" key="1">
    <source>
        <dbReference type="ARBA" id="ARBA00011738"/>
    </source>
</evidence>
<evidence type="ECO:0000313" key="12">
    <source>
        <dbReference type="Proteomes" id="UP000596351"/>
    </source>
</evidence>
<dbReference type="CDD" id="cd04301">
    <property type="entry name" value="NAT_SF"/>
    <property type="match status" value="1"/>
</dbReference>
<proteinExistence type="predicted"/>
<dbReference type="InterPro" id="IPR024170">
    <property type="entry name" value="Aminoglycoside_N6-AcTrfrase"/>
</dbReference>
<dbReference type="InterPro" id="IPR050832">
    <property type="entry name" value="Bact_Acetyltransf"/>
</dbReference>